<dbReference type="OrthoDB" id="1493774at2"/>
<organism evidence="1 2">
    <name type="scientific">Filimonas effusa</name>
    <dbReference type="NCBI Taxonomy" id="2508721"/>
    <lineage>
        <taxon>Bacteria</taxon>
        <taxon>Pseudomonadati</taxon>
        <taxon>Bacteroidota</taxon>
        <taxon>Chitinophagia</taxon>
        <taxon>Chitinophagales</taxon>
        <taxon>Chitinophagaceae</taxon>
        <taxon>Filimonas</taxon>
    </lineage>
</organism>
<dbReference type="EMBL" id="SDHZ01000002">
    <property type="protein sequence ID" value="RXK83461.1"/>
    <property type="molecule type" value="Genomic_DNA"/>
</dbReference>
<dbReference type="AlphaFoldDB" id="A0A4Q1D6V9"/>
<gene>
    <name evidence="1" type="ORF">ESB13_15310</name>
</gene>
<keyword evidence="2" id="KW-1185">Reference proteome</keyword>
<evidence type="ECO:0000313" key="2">
    <source>
        <dbReference type="Proteomes" id="UP000290545"/>
    </source>
</evidence>
<evidence type="ECO:0000313" key="1">
    <source>
        <dbReference type="EMBL" id="RXK83461.1"/>
    </source>
</evidence>
<accession>A0A4Q1D6V9</accession>
<protein>
    <recommendedName>
        <fullName evidence="3">Nitrogen fixation protein FixH</fullName>
    </recommendedName>
</protein>
<comment type="caution">
    <text evidence="1">The sequence shown here is derived from an EMBL/GenBank/DDBJ whole genome shotgun (WGS) entry which is preliminary data.</text>
</comment>
<sequence length="147" mass="16504">MSWGNKLVLVFVAFAALIGTLVYKSMHTNFELVTKDYYKEELRFQQKIDGARNAAQLSAVTLTQDSSFVTVVMPSELKARTLTGELLFYCGSDASKDLKLPLKLDTQGNQLVQLVSKRLLAQGAYQVKLSWQADDSTYYVEKPININ</sequence>
<dbReference type="InterPro" id="IPR008620">
    <property type="entry name" value="FixH"/>
</dbReference>
<dbReference type="Pfam" id="PF05751">
    <property type="entry name" value="FixH"/>
    <property type="match status" value="1"/>
</dbReference>
<reference evidence="1 2" key="1">
    <citation type="submission" date="2019-01" db="EMBL/GenBank/DDBJ databases">
        <title>Filimonas sp. strain TTM-71.</title>
        <authorList>
            <person name="Chen W.-M."/>
        </authorList>
    </citation>
    <scope>NUCLEOTIDE SEQUENCE [LARGE SCALE GENOMIC DNA]</scope>
    <source>
        <strain evidence="1 2">TTM-71</strain>
    </source>
</reference>
<evidence type="ECO:0008006" key="3">
    <source>
        <dbReference type="Google" id="ProtNLM"/>
    </source>
</evidence>
<name>A0A4Q1D6V9_9BACT</name>
<dbReference type="RefSeq" id="WP_129004514.1">
    <property type="nucleotide sequence ID" value="NZ_SDHZ01000002.1"/>
</dbReference>
<dbReference type="Proteomes" id="UP000290545">
    <property type="component" value="Unassembled WGS sequence"/>
</dbReference>
<proteinExistence type="predicted"/>